<dbReference type="AlphaFoldDB" id="A0A0C2HUI2"/>
<proteinExistence type="predicted"/>
<dbReference type="Proteomes" id="UP000031535">
    <property type="component" value="Unassembled WGS sequence"/>
</dbReference>
<sequence length="46" mass="5692">MSQHRIARDRVQHFRQRRAHTGALTRREDNDFERHDWLPILGGRWL</sequence>
<dbReference type="EMBL" id="JXDG01000070">
    <property type="protein sequence ID" value="KIH80786.1"/>
    <property type="molecule type" value="Genomic_DNA"/>
</dbReference>
<organism evidence="1 2">
    <name type="scientific">Pseudomonas batumici</name>
    <dbReference type="NCBI Taxonomy" id="226910"/>
    <lineage>
        <taxon>Bacteria</taxon>
        <taxon>Pseudomonadati</taxon>
        <taxon>Pseudomonadota</taxon>
        <taxon>Gammaproteobacteria</taxon>
        <taxon>Pseudomonadales</taxon>
        <taxon>Pseudomonadaceae</taxon>
        <taxon>Pseudomonas</taxon>
    </lineage>
</organism>
<gene>
    <name evidence="1" type="ORF">UCMB321_5511</name>
</gene>
<evidence type="ECO:0000313" key="2">
    <source>
        <dbReference type="Proteomes" id="UP000031535"/>
    </source>
</evidence>
<comment type="caution">
    <text evidence="1">The sequence shown here is derived from an EMBL/GenBank/DDBJ whole genome shotgun (WGS) entry which is preliminary data.</text>
</comment>
<protein>
    <submittedName>
        <fullName evidence="1">Uncharacterized protein</fullName>
    </submittedName>
</protein>
<accession>A0A0C2HUI2</accession>
<dbReference type="PATRIC" id="fig|226910.6.peg.5499"/>
<reference evidence="1 2" key="1">
    <citation type="submission" date="2015-01" db="EMBL/GenBank/DDBJ databases">
        <title>Complete genome of Pseudomonas batumici UCM B-321 producer of the batumin antibiotic with strong antistaphilococcal and potential anticancer activity.</title>
        <authorList>
            <person name="Klochko V.V."/>
            <person name="Zelena L.B."/>
            <person name="Elena K.A."/>
            <person name="Reva O.N."/>
        </authorList>
    </citation>
    <scope>NUCLEOTIDE SEQUENCE [LARGE SCALE GENOMIC DNA]</scope>
    <source>
        <strain evidence="1 2">UCM B-321</strain>
    </source>
</reference>
<evidence type="ECO:0000313" key="1">
    <source>
        <dbReference type="EMBL" id="KIH80786.1"/>
    </source>
</evidence>
<name>A0A0C2HUI2_9PSED</name>
<keyword evidence="2" id="KW-1185">Reference proteome</keyword>